<dbReference type="STRING" id="441959.B8MV99"/>
<dbReference type="Proteomes" id="UP000001745">
    <property type="component" value="Unassembled WGS sequence"/>
</dbReference>
<dbReference type="InParanoid" id="B8MV99"/>
<evidence type="ECO:0000313" key="1">
    <source>
        <dbReference type="EMBL" id="EED11555.1"/>
    </source>
</evidence>
<dbReference type="PhylomeDB" id="B8MV99"/>
<name>B8MV99_TALSN</name>
<organism evidence="1 2">
    <name type="scientific">Talaromyces stipitatus (strain ATCC 10500 / CBS 375.48 / QM 6759 / NRRL 1006)</name>
    <name type="common">Penicillium stipitatum</name>
    <dbReference type="NCBI Taxonomy" id="441959"/>
    <lineage>
        <taxon>Eukaryota</taxon>
        <taxon>Fungi</taxon>
        <taxon>Dikarya</taxon>
        <taxon>Ascomycota</taxon>
        <taxon>Pezizomycotina</taxon>
        <taxon>Eurotiomycetes</taxon>
        <taxon>Eurotiomycetidae</taxon>
        <taxon>Eurotiales</taxon>
        <taxon>Trichocomaceae</taxon>
        <taxon>Talaromyces</taxon>
        <taxon>Talaromyces sect. Talaromyces</taxon>
    </lineage>
</organism>
<sequence length="513" mass="56953">MEQVEELLTTFFPPLPARIEDEGFQQQREPIHMPDLTMEEIERKVFEAKPWKAPGEDGLPAIVWKQLWPVVKNRHMISASGGSITFLDDFLAWVTDPTAEANRSGIEVIINSALNWEERSGATFEGEKTAIVHFTRKVDRSSRAAFTVKEELVELKEYAKILAVVMDSQIRYKQHIARAATRGLKAAMALRRPKALCPQTARQLFTATVTPTINYASNRVLKIGGIAVTGAFRTVVTAVVEAEANILPFKERHTEKTTKLWADICALPGTNPLRELRVTLTRRFFPLQSIAQTLGRDVADRMETINAYAVSPWTDRLQMRDEYDGEKAMGIANSAESILIATSSSSKGDMVGMGDSIKDTQVNSADDVLTSYTTTLSRQTEQNPYTAELEAIAAGLKRIPPWVFNKQVTILSSNRSTLGAIGQQRQQSGQTSSGKGKCGQLTLGPSTYGFCIKTESKNGRSRSTREVFEPEKQSYQAKSTAVRLAIAKQRHKKALPDGVGKYSKTIDLALHRF</sequence>
<evidence type="ECO:0008006" key="3">
    <source>
        <dbReference type="Google" id="ProtNLM"/>
    </source>
</evidence>
<proteinExistence type="predicted"/>
<dbReference type="RefSeq" id="XP_002488736.1">
    <property type="nucleotide sequence ID" value="XM_002488691.1"/>
</dbReference>
<dbReference type="OMA" id="NRHMISA"/>
<dbReference type="EMBL" id="EQ962662">
    <property type="protein sequence ID" value="EED11555.1"/>
    <property type="molecule type" value="Genomic_DNA"/>
</dbReference>
<dbReference type="OrthoDB" id="5059038at2759"/>
<dbReference type="AlphaFoldDB" id="B8MV99"/>
<evidence type="ECO:0000313" key="2">
    <source>
        <dbReference type="Proteomes" id="UP000001745"/>
    </source>
</evidence>
<keyword evidence="2" id="KW-1185">Reference proteome</keyword>
<reference evidence="2" key="1">
    <citation type="journal article" date="2015" name="Genome Announc.">
        <title>Genome sequence of the AIDS-associated pathogen Penicillium marneffei (ATCC18224) and its near taxonomic relative Talaromyces stipitatus (ATCC10500).</title>
        <authorList>
            <person name="Nierman W.C."/>
            <person name="Fedorova-Abrams N.D."/>
            <person name="Andrianopoulos A."/>
        </authorList>
    </citation>
    <scope>NUCLEOTIDE SEQUENCE [LARGE SCALE GENOMIC DNA]</scope>
    <source>
        <strain evidence="2">ATCC 10500 / CBS 375.48 / QM 6759 / NRRL 1006</strain>
    </source>
</reference>
<dbReference type="GeneID" id="8103239"/>
<dbReference type="eggNOG" id="KOG1075">
    <property type="taxonomic scope" value="Eukaryota"/>
</dbReference>
<dbReference type="VEuPathDB" id="FungiDB:TSTA_008510"/>
<protein>
    <recommendedName>
        <fullName evidence="3">Reverse transcriptase</fullName>
    </recommendedName>
</protein>
<accession>B8MV99</accession>
<dbReference type="HOGENOM" id="CLU_000680_23_5_1"/>
<gene>
    <name evidence="1" type="ORF">TSTA_008510</name>
</gene>